<dbReference type="PANTHER" id="PTHR34107">
    <property type="entry name" value="SLL0198 PROTEIN-RELATED"/>
    <property type="match status" value="1"/>
</dbReference>
<dbReference type="InterPro" id="IPR008538">
    <property type="entry name" value="Uma2"/>
</dbReference>
<dbReference type="SUPFAM" id="SSF52980">
    <property type="entry name" value="Restriction endonuclease-like"/>
    <property type="match status" value="1"/>
</dbReference>
<dbReference type="GO" id="GO:0004519">
    <property type="term" value="F:endonuclease activity"/>
    <property type="evidence" value="ECO:0007669"/>
    <property type="project" value="UniProtKB-KW"/>
</dbReference>
<dbReference type="EMBL" id="JABXWD010000288">
    <property type="protein sequence ID" value="MBV6342586.1"/>
    <property type="molecule type" value="Genomic_DNA"/>
</dbReference>
<feature type="domain" description="Putative restriction endonuclease" evidence="1">
    <location>
        <begin position="14"/>
        <end position="168"/>
    </location>
</feature>
<keyword evidence="3" id="KW-1185">Reference proteome</keyword>
<protein>
    <submittedName>
        <fullName evidence="2">Uma2 family endonuclease</fullName>
    </submittedName>
</protein>
<proteinExistence type="predicted"/>
<dbReference type="InterPro" id="IPR011335">
    <property type="entry name" value="Restrct_endonuc-II-like"/>
</dbReference>
<dbReference type="Gene3D" id="3.90.1570.10">
    <property type="entry name" value="tt1808, chain A"/>
    <property type="match status" value="1"/>
</dbReference>
<keyword evidence="2" id="KW-0378">Hydrolase</keyword>
<dbReference type="CDD" id="cd06260">
    <property type="entry name" value="DUF820-like"/>
    <property type="match status" value="1"/>
</dbReference>
<accession>A0ABS6S156</accession>
<dbReference type="Pfam" id="PF05685">
    <property type="entry name" value="Uma2"/>
    <property type="match status" value="1"/>
</dbReference>
<name>A0ABS6S156_9BACT</name>
<evidence type="ECO:0000259" key="1">
    <source>
        <dbReference type="Pfam" id="PF05685"/>
    </source>
</evidence>
<dbReference type="Proteomes" id="UP001196980">
    <property type="component" value="Unassembled WGS sequence"/>
</dbReference>
<keyword evidence="2" id="KW-0255">Endonuclease</keyword>
<comment type="caution">
    <text evidence="2">The sequence shown here is derived from an EMBL/GenBank/DDBJ whole genome shotgun (WGS) entry which is preliminary data.</text>
</comment>
<dbReference type="RefSeq" id="WP_218253202.1">
    <property type="nucleotide sequence ID" value="NZ_JABXWD010000288.1"/>
</dbReference>
<dbReference type="InterPro" id="IPR012296">
    <property type="entry name" value="Nuclease_put_TT1808"/>
</dbReference>
<dbReference type="PANTHER" id="PTHR34107:SF4">
    <property type="entry name" value="SLL1222 PROTEIN"/>
    <property type="match status" value="1"/>
</dbReference>
<gene>
    <name evidence="2" type="ORF">HWQ67_13435</name>
</gene>
<evidence type="ECO:0000313" key="2">
    <source>
        <dbReference type="EMBL" id="MBV6342586.1"/>
    </source>
</evidence>
<organism evidence="2 3">
    <name type="scientific">Candidatus Magnetobacterium casense</name>
    <dbReference type="NCBI Taxonomy" id="1455061"/>
    <lineage>
        <taxon>Bacteria</taxon>
        <taxon>Pseudomonadati</taxon>
        <taxon>Nitrospirota</taxon>
        <taxon>Thermodesulfovibrionia</taxon>
        <taxon>Thermodesulfovibrionales</taxon>
        <taxon>Candidatus Magnetobacteriaceae</taxon>
        <taxon>Candidatus Magnetobacterium</taxon>
    </lineage>
</organism>
<reference evidence="2 3" key="1">
    <citation type="journal article" date="2020" name="J Geophys Res Biogeosci">
        <title>Magnetotaxis as an Adaptation to Enable Bacterial Shuttling of Microbial Sulfur and Sulfur Cycling Across Aquatic Oxic#Anoxic Interfaces.</title>
        <authorList>
            <person name="Li J."/>
            <person name="Liu P."/>
            <person name="Wang J."/>
            <person name="Roberts A.P."/>
            <person name="Pan Y."/>
        </authorList>
    </citation>
    <scope>NUCLEOTIDE SEQUENCE [LARGE SCALE GENOMIC DNA]</scope>
    <source>
        <strain evidence="2 3">MYR-1_YQ</strain>
    </source>
</reference>
<evidence type="ECO:0000313" key="3">
    <source>
        <dbReference type="Proteomes" id="UP001196980"/>
    </source>
</evidence>
<keyword evidence="2" id="KW-0540">Nuclease</keyword>
<sequence>MQGLAELSTDLDLTEIINGERIMPPSPFGKHQRISQRINHAIYTFVTAKKIGEVYYSPLDVILEEGVNRLQPDLLFISNENIAIFQDWVRGVPDMVCEIVSKGTSAKDMITKRDIYQRYGVPEYWIVIPELEMIEILTLKDSRYELFSYAECSGVVKSRVMDGLEIDIEAIFRT</sequence>